<dbReference type="STRING" id="246196.MSMEG_3911"/>
<dbReference type="RefSeq" id="WP_003895364.1">
    <property type="nucleotide sequence ID" value="NC_008596.1"/>
</dbReference>
<dbReference type="KEGG" id="msb:LJ00_19435"/>
<dbReference type="GO" id="GO:0016627">
    <property type="term" value="F:oxidoreductase activity, acting on the CH-CH group of donors"/>
    <property type="evidence" value="ECO:0007669"/>
    <property type="project" value="InterPro"/>
</dbReference>
<dbReference type="GeneID" id="93458650"/>
<dbReference type="OrthoDB" id="3404950at2"/>
<dbReference type="PaxDb" id="246196-MSMEI_3822"/>
<dbReference type="SUPFAM" id="SSF56645">
    <property type="entry name" value="Acyl-CoA dehydrogenase NM domain-like"/>
    <property type="match status" value="1"/>
</dbReference>
<dbReference type="GO" id="GO:0050660">
    <property type="term" value="F:flavin adenine dinucleotide binding"/>
    <property type="evidence" value="ECO:0007669"/>
    <property type="project" value="InterPro"/>
</dbReference>
<gene>
    <name evidence="1" type="ordered locus">MSMEG_3911</name>
</gene>
<dbReference type="PATRIC" id="fig|246196.19.peg.3851"/>
<dbReference type="AlphaFoldDB" id="A0QZ63"/>
<dbReference type="KEGG" id="msm:MSMEG_3911"/>
<dbReference type="InterPro" id="IPR009100">
    <property type="entry name" value="AcylCoA_DH/oxidase_NM_dom_sf"/>
</dbReference>
<dbReference type="EMBL" id="CP000480">
    <property type="protein sequence ID" value="ABK74660.1"/>
    <property type="molecule type" value="Genomic_DNA"/>
</dbReference>
<dbReference type="Gene3D" id="1.10.540.10">
    <property type="entry name" value="Acyl-CoA dehydrogenase/oxidase, N-terminal domain"/>
    <property type="match status" value="1"/>
</dbReference>
<dbReference type="InterPro" id="IPR037069">
    <property type="entry name" value="AcylCoA_DH/ox_N_sf"/>
</dbReference>
<name>A0QZ63_MYCS2</name>
<evidence type="ECO:0000313" key="1">
    <source>
        <dbReference type="EMBL" id="ABK74660.1"/>
    </source>
</evidence>
<sequence>MQPLLARHAGDINRRRPDEVIDALTQAGLFRMLTPRRFGGYAVAPRTVVEVSETVAMTDASAGWVAGLTPMSRGLLPTAPSRCSLRERTDARVKAALAAVPPE</sequence>
<dbReference type="Proteomes" id="UP000000757">
    <property type="component" value="Chromosome"/>
</dbReference>
<protein>
    <submittedName>
        <fullName evidence="1">Oxidoreductase</fullName>
    </submittedName>
</protein>
<dbReference type="eggNOG" id="COG1960">
    <property type="taxonomic scope" value="Bacteria"/>
</dbReference>
<reference evidence="1 2" key="1">
    <citation type="submission" date="2006-10" db="EMBL/GenBank/DDBJ databases">
        <authorList>
            <person name="Fleischmann R.D."/>
            <person name="Dodson R.J."/>
            <person name="Haft D.H."/>
            <person name="Merkel J.S."/>
            <person name="Nelson W.C."/>
            <person name="Fraser C.M."/>
        </authorList>
    </citation>
    <scope>NUCLEOTIDE SEQUENCE [LARGE SCALE GENOMIC DNA]</scope>
    <source>
        <strain evidence="2">ATCC 700084 / mc(2)155</strain>
    </source>
</reference>
<evidence type="ECO:0000313" key="2">
    <source>
        <dbReference type="Proteomes" id="UP000000757"/>
    </source>
</evidence>
<keyword evidence="2" id="KW-1185">Reference proteome</keyword>
<proteinExistence type="predicted"/>
<organism evidence="1 2">
    <name type="scientific">Mycolicibacterium smegmatis (strain ATCC 700084 / mc(2)155)</name>
    <name type="common">Mycobacterium smegmatis</name>
    <dbReference type="NCBI Taxonomy" id="246196"/>
    <lineage>
        <taxon>Bacteria</taxon>
        <taxon>Bacillati</taxon>
        <taxon>Actinomycetota</taxon>
        <taxon>Actinomycetes</taxon>
        <taxon>Mycobacteriales</taxon>
        <taxon>Mycobacteriaceae</taxon>
        <taxon>Mycolicibacterium</taxon>
    </lineage>
</organism>
<accession>A0QZ63</accession>